<evidence type="ECO:0000313" key="4">
    <source>
        <dbReference type="EMBL" id="RWR96470.1"/>
    </source>
</evidence>
<dbReference type="SUPFAM" id="SSF47699">
    <property type="entry name" value="Bifunctional inhibitor/lipid-transfer protein/seed storage 2S albumin"/>
    <property type="match status" value="1"/>
</dbReference>
<dbReference type="Gene3D" id="1.10.110.10">
    <property type="entry name" value="Plant lipid-transfer and hydrophobic proteins"/>
    <property type="match status" value="1"/>
</dbReference>
<evidence type="ECO:0000313" key="5">
    <source>
        <dbReference type="Proteomes" id="UP000283530"/>
    </source>
</evidence>
<dbReference type="GO" id="GO:0008289">
    <property type="term" value="F:lipid binding"/>
    <property type="evidence" value="ECO:0007669"/>
    <property type="project" value="UniProtKB-KW"/>
</dbReference>
<dbReference type="PROSITE" id="PS51257">
    <property type="entry name" value="PROKAR_LIPOPROTEIN"/>
    <property type="match status" value="1"/>
</dbReference>
<dbReference type="OrthoDB" id="1917968at2759"/>
<dbReference type="STRING" id="337451.A0A3S4PYJ6"/>
<comment type="function">
    <text evidence="1">Plant non-specific lipid-transfer proteins transfer phospholipids as well as galactolipids across membranes. May play a role in wax or cutin deposition in the cell walls of expanding epidermal cells and certain secretory tissues.</text>
</comment>
<feature type="domain" description="Bifunctional inhibitor/plant lipid transfer protein/seed storage helical" evidence="3">
    <location>
        <begin position="26"/>
        <end position="109"/>
    </location>
</feature>
<keyword evidence="1" id="KW-0813">Transport</keyword>
<dbReference type="InterPro" id="IPR016140">
    <property type="entry name" value="Bifunc_inhib/LTP/seed_store"/>
</dbReference>
<dbReference type="Proteomes" id="UP000283530">
    <property type="component" value="Unassembled WGS sequence"/>
</dbReference>
<feature type="signal peptide" evidence="2">
    <location>
        <begin position="1"/>
        <end position="20"/>
    </location>
</feature>
<sequence length="118" mass="12651">MTRLVLVVAAIFFVVGCKSAMGVPSCEYVTSCIAPCISYLTDKGDLGPDCCQGLVALKKSASTTADLQAICWCLKLEESKLPIDWGRAEILPKECGVDPGVPISPNVNCSAIQVYHWQ</sequence>
<comment type="similarity">
    <text evidence="1">Belongs to the plant LTP family.</text>
</comment>
<dbReference type="CDD" id="cd01960">
    <property type="entry name" value="nsLTP1"/>
    <property type="match status" value="1"/>
</dbReference>
<feature type="chain" id="PRO_5018601386" description="Non-specific lipid-transfer protein" evidence="2">
    <location>
        <begin position="21"/>
        <end position="118"/>
    </location>
</feature>
<dbReference type="GO" id="GO:0006869">
    <property type="term" value="P:lipid transport"/>
    <property type="evidence" value="ECO:0007669"/>
    <property type="project" value="InterPro"/>
</dbReference>
<reference evidence="4 5" key="1">
    <citation type="journal article" date="2019" name="Nat. Plants">
        <title>Stout camphor tree genome fills gaps in understanding of flowering plant genome evolution.</title>
        <authorList>
            <person name="Chaw S.M."/>
            <person name="Liu Y.C."/>
            <person name="Wu Y.W."/>
            <person name="Wang H.Y."/>
            <person name="Lin C.I."/>
            <person name="Wu C.S."/>
            <person name="Ke H.M."/>
            <person name="Chang L.Y."/>
            <person name="Hsu C.Y."/>
            <person name="Yang H.T."/>
            <person name="Sudianto E."/>
            <person name="Hsu M.H."/>
            <person name="Wu K.P."/>
            <person name="Wang L.N."/>
            <person name="Leebens-Mack J.H."/>
            <person name="Tsai I.J."/>
        </authorList>
    </citation>
    <scope>NUCLEOTIDE SEQUENCE [LARGE SCALE GENOMIC DNA]</scope>
    <source>
        <strain evidence="5">cv. Chaw 1501</strain>
        <tissue evidence="4">Young leaves</tissue>
    </source>
</reference>
<dbReference type="SMART" id="SM00499">
    <property type="entry name" value="AAI"/>
    <property type="match status" value="1"/>
</dbReference>
<dbReference type="PRINTS" id="PR00382">
    <property type="entry name" value="LIPIDTRNSFER"/>
</dbReference>
<comment type="caution">
    <text evidence="4">The sequence shown here is derived from an EMBL/GenBank/DDBJ whole genome shotgun (WGS) entry which is preliminary data.</text>
</comment>
<dbReference type="EMBL" id="QPKB01000012">
    <property type="protein sequence ID" value="RWR96470.1"/>
    <property type="molecule type" value="Genomic_DNA"/>
</dbReference>
<gene>
    <name evidence="4" type="ORF">CKAN_02585900</name>
</gene>
<protein>
    <recommendedName>
        <fullName evidence="1">Non-specific lipid-transfer protein</fullName>
    </recommendedName>
</protein>
<evidence type="ECO:0000256" key="2">
    <source>
        <dbReference type="SAM" id="SignalP"/>
    </source>
</evidence>
<keyword evidence="2" id="KW-0732">Signal</keyword>
<evidence type="ECO:0000259" key="3">
    <source>
        <dbReference type="SMART" id="SM00499"/>
    </source>
</evidence>
<keyword evidence="1" id="KW-0446">Lipid-binding</keyword>
<dbReference type="PANTHER" id="PTHR33076">
    <property type="entry name" value="NON-SPECIFIC LIPID-TRANSFER PROTEIN 2-RELATED"/>
    <property type="match status" value="1"/>
</dbReference>
<evidence type="ECO:0000256" key="1">
    <source>
        <dbReference type="RuleBase" id="RU000628"/>
    </source>
</evidence>
<keyword evidence="5" id="KW-1185">Reference proteome</keyword>
<dbReference type="AlphaFoldDB" id="A0A3S4PYJ6"/>
<organism evidence="4 5">
    <name type="scientific">Cinnamomum micranthum f. kanehirae</name>
    <dbReference type="NCBI Taxonomy" id="337451"/>
    <lineage>
        <taxon>Eukaryota</taxon>
        <taxon>Viridiplantae</taxon>
        <taxon>Streptophyta</taxon>
        <taxon>Embryophyta</taxon>
        <taxon>Tracheophyta</taxon>
        <taxon>Spermatophyta</taxon>
        <taxon>Magnoliopsida</taxon>
        <taxon>Magnoliidae</taxon>
        <taxon>Laurales</taxon>
        <taxon>Lauraceae</taxon>
        <taxon>Cinnamomum</taxon>
    </lineage>
</organism>
<proteinExistence type="inferred from homology"/>
<dbReference type="Pfam" id="PF00234">
    <property type="entry name" value="Tryp_alpha_amyl"/>
    <property type="match status" value="1"/>
</dbReference>
<accession>A0A3S4PYJ6</accession>
<dbReference type="InterPro" id="IPR036312">
    <property type="entry name" value="Bifun_inhib/LTP/seed_sf"/>
</dbReference>
<name>A0A3S4PYJ6_9MAGN</name>
<dbReference type="InterPro" id="IPR000528">
    <property type="entry name" value="Plant_nsLTP"/>
</dbReference>